<feature type="transmembrane region" description="Helical" evidence="1">
    <location>
        <begin position="43"/>
        <end position="66"/>
    </location>
</feature>
<organism evidence="2 3">
    <name type="scientific">Alysiella filiformis DSM 16848</name>
    <dbReference type="NCBI Taxonomy" id="1120981"/>
    <lineage>
        <taxon>Bacteria</taxon>
        <taxon>Pseudomonadati</taxon>
        <taxon>Pseudomonadota</taxon>
        <taxon>Betaproteobacteria</taxon>
        <taxon>Neisseriales</taxon>
        <taxon>Neisseriaceae</taxon>
        <taxon>Alysiella</taxon>
    </lineage>
</organism>
<keyword evidence="1" id="KW-0472">Membrane</keyword>
<protein>
    <submittedName>
        <fullName evidence="2">Uncharacterized protein</fullName>
    </submittedName>
</protein>
<accession>A0A286ES23</accession>
<keyword evidence="3" id="KW-1185">Reference proteome</keyword>
<keyword evidence="1" id="KW-1133">Transmembrane helix</keyword>
<dbReference type="RefSeq" id="WP_097115220.1">
    <property type="nucleotide sequence ID" value="NZ_CP083931.1"/>
</dbReference>
<feature type="transmembrane region" description="Helical" evidence="1">
    <location>
        <begin position="72"/>
        <end position="92"/>
    </location>
</feature>
<dbReference type="EMBL" id="OCNF01000035">
    <property type="protein sequence ID" value="SOD73725.1"/>
    <property type="molecule type" value="Genomic_DNA"/>
</dbReference>
<sequence length="180" mass="21378">MREIQEFDRLTRVSLQNAAQQLKGKHSTFECETVILQHDIWKWVFFGVLFVEIVIVHFVLGVLFILIGEFLWHAYVFLLTFTLILTLLFLFFRIMPILRLSQKGWSPIKIKLDELRQNLRIEFTDQSRKDRIYGFHSGITVYGIFPLPTHATAQDRQLQEYIYQELKQKTGLRFQAALQD</sequence>
<evidence type="ECO:0000313" key="2">
    <source>
        <dbReference type="EMBL" id="SOD73725.1"/>
    </source>
</evidence>
<evidence type="ECO:0000256" key="1">
    <source>
        <dbReference type="SAM" id="Phobius"/>
    </source>
</evidence>
<evidence type="ECO:0000313" key="3">
    <source>
        <dbReference type="Proteomes" id="UP000219669"/>
    </source>
</evidence>
<gene>
    <name evidence="2" type="ORF">SAMN02746062_02283</name>
</gene>
<name>A0A286ES23_9NEIS</name>
<proteinExistence type="predicted"/>
<keyword evidence="1" id="KW-0812">Transmembrane</keyword>
<reference evidence="2 3" key="1">
    <citation type="submission" date="2017-09" db="EMBL/GenBank/DDBJ databases">
        <authorList>
            <person name="Ehlers B."/>
            <person name="Leendertz F.H."/>
        </authorList>
    </citation>
    <scope>NUCLEOTIDE SEQUENCE [LARGE SCALE GENOMIC DNA]</scope>
    <source>
        <strain evidence="2 3">DSM 16848</strain>
    </source>
</reference>
<dbReference type="Proteomes" id="UP000219669">
    <property type="component" value="Unassembled WGS sequence"/>
</dbReference>
<dbReference type="AlphaFoldDB" id="A0A286ES23"/>